<proteinExistence type="predicted"/>
<evidence type="ECO:0000313" key="2">
    <source>
        <dbReference type="Proteomes" id="UP001056120"/>
    </source>
</evidence>
<dbReference type="Proteomes" id="UP001056120">
    <property type="component" value="Linkage Group LG06"/>
</dbReference>
<name>A0ACB9J0S1_9ASTR</name>
<organism evidence="1 2">
    <name type="scientific">Smallanthus sonchifolius</name>
    <dbReference type="NCBI Taxonomy" id="185202"/>
    <lineage>
        <taxon>Eukaryota</taxon>
        <taxon>Viridiplantae</taxon>
        <taxon>Streptophyta</taxon>
        <taxon>Embryophyta</taxon>
        <taxon>Tracheophyta</taxon>
        <taxon>Spermatophyta</taxon>
        <taxon>Magnoliopsida</taxon>
        <taxon>eudicotyledons</taxon>
        <taxon>Gunneridae</taxon>
        <taxon>Pentapetalae</taxon>
        <taxon>asterids</taxon>
        <taxon>campanulids</taxon>
        <taxon>Asterales</taxon>
        <taxon>Asteraceae</taxon>
        <taxon>Asteroideae</taxon>
        <taxon>Heliantheae alliance</taxon>
        <taxon>Millerieae</taxon>
        <taxon>Smallanthus</taxon>
    </lineage>
</organism>
<reference evidence="2" key="1">
    <citation type="journal article" date="2022" name="Mol. Ecol. Resour.">
        <title>The genomes of chicory, endive, great burdock and yacon provide insights into Asteraceae palaeo-polyploidization history and plant inulin production.</title>
        <authorList>
            <person name="Fan W."/>
            <person name="Wang S."/>
            <person name="Wang H."/>
            <person name="Wang A."/>
            <person name="Jiang F."/>
            <person name="Liu H."/>
            <person name="Zhao H."/>
            <person name="Xu D."/>
            <person name="Zhang Y."/>
        </authorList>
    </citation>
    <scope>NUCLEOTIDE SEQUENCE [LARGE SCALE GENOMIC DNA]</scope>
    <source>
        <strain evidence="2">cv. Yunnan</strain>
    </source>
</reference>
<dbReference type="EMBL" id="CM042023">
    <property type="protein sequence ID" value="KAI3814119.1"/>
    <property type="molecule type" value="Genomic_DNA"/>
</dbReference>
<evidence type="ECO:0000313" key="1">
    <source>
        <dbReference type="EMBL" id="KAI3814119.1"/>
    </source>
</evidence>
<accession>A0ACB9J0S1</accession>
<reference evidence="1 2" key="2">
    <citation type="journal article" date="2022" name="Mol. Ecol. Resour.">
        <title>The genomes of chicory, endive, great burdock and yacon provide insights into Asteraceae paleo-polyploidization history and plant inulin production.</title>
        <authorList>
            <person name="Fan W."/>
            <person name="Wang S."/>
            <person name="Wang H."/>
            <person name="Wang A."/>
            <person name="Jiang F."/>
            <person name="Liu H."/>
            <person name="Zhao H."/>
            <person name="Xu D."/>
            <person name="Zhang Y."/>
        </authorList>
    </citation>
    <scope>NUCLEOTIDE SEQUENCE [LARGE SCALE GENOMIC DNA]</scope>
    <source>
        <strain evidence="2">cv. Yunnan</strain>
        <tissue evidence="1">Leaves</tissue>
    </source>
</reference>
<sequence length="180" mass="17961">MPRKKEPPPSALPPHRSTRGISKSTSHTDGEDMEALMVPLVGLGDSQEGSANPPQPSSSIHDHGVCNINKENSAIPSVTVSLDDSEQGIDMIGPVNTAEKSAGNIGCAGFITAGKTGLDGENSSVGLSVSDSSGSIGVPSGTSEGSGDVRYTGMSGSTSPVTCPGSAGSRGRGGSREPLA</sequence>
<keyword evidence="2" id="KW-1185">Reference proteome</keyword>
<gene>
    <name evidence="1" type="ORF">L1987_18866</name>
</gene>
<protein>
    <submittedName>
        <fullName evidence="1">Uncharacterized protein</fullName>
    </submittedName>
</protein>
<comment type="caution">
    <text evidence="1">The sequence shown here is derived from an EMBL/GenBank/DDBJ whole genome shotgun (WGS) entry which is preliminary data.</text>
</comment>